<feature type="domain" description="WHIM2" evidence="4">
    <location>
        <begin position="408"/>
        <end position="468"/>
    </location>
</feature>
<dbReference type="InterPro" id="IPR044977">
    <property type="entry name" value="RLT1-3"/>
</dbReference>
<dbReference type="GO" id="GO:0005634">
    <property type="term" value="C:nucleus"/>
    <property type="evidence" value="ECO:0007669"/>
    <property type="project" value="UniProtKB-SubCell"/>
</dbReference>
<gene>
    <name evidence="5" type="ORF">C4D60_Mb06t23380</name>
</gene>
<dbReference type="PANTHER" id="PTHR36968">
    <property type="entry name" value="HOMEOBOX-DDT DOMAIN PROTEIN RLT2"/>
    <property type="match status" value="1"/>
</dbReference>
<evidence type="ECO:0000313" key="6">
    <source>
        <dbReference type="Proteomes" id="UP000317650"/>
    </source>
</evidence>
<evidence type="ECO:0000256" key="1">
    <source>
        <dbReference type="ARBA" id="ARBA00004123"/>
    </source>
</evidence>
<evidence type="ECO:0000256" key="3">
    <source>
        <dbReference type="SAM" id="MobiDB-lite"/>
    </source>
</evidence>
<name>A0A4S8IQ39_MUSBA</name>
<dbReference type="AlphaFoldDB" id="A0A4S8IQ39"/>
<dbReference type="GO" id="GO:0006357">
    <property type="term" value="P:regulation of transcription by RNA polymerase II"/>
    <property type="evidence" value="ECO:0007669"/>
    <property type="project" value="InterPro"/>
</dbReference>
<reference evidence="5 6" key="1">
    <citation type="journal article" date="2019" name="Nat. Plants">
        <title>Genome sequencing of Musa balbisiana reveals subgenome evolution and function divergence in polyploid bananas.</title>
        <authorList>
            <person name="Yao X."/>
        </authorList>
    </citation>
    <scope>NUCLEOTIDE SEQUENCE [LARGE SCALE GENOMIC DNA]</scope>
    <source>
        <strain evidence="6">cv. DH-PKW</strain>
        <tissue evidence="5">Leaves</tissue>
    </source>
</reference>
<evidence type="ECO:0000256" key="2">
    <source>
        <dbReference type="ARBA" id="ARBA00023242"/>
    </source>
</evidence>
<sequence length="630" mass="71561">MEKMVPSKQDAIQQEPHLRDCNLSLDESFEQSSEPMTLVDDEELELEELQEGPNPLRCSTHLASNGRRGCSLCKDLLARFPPQTVKMKQLFCTRPGDSSPGLVKQLLKDSLLLGIHVALLKLLMLNVEKETTAGFITPSSKICSKTLRYMGFIQIREQDFDVDHWKQSLGPLTWTEILWQVLVAAGFGSKQNAIQRGNYNKERNPMEKYGLHLPTLKGEIFCLLSKQGNRGLKVSELARASQIVELDLPTTEELEHLIYLTLSSDITLFEKIAPSAYRLRVDPEIKGKSDSQSEDSGSVGDDSEDTSTSCSSDDSEELDSSIQDLRIVMYKGQHKKMSKKLTVYTEIDESYSGEAWMQGLVEANPSASYTPAFKNVNASSSRRGCWSSSSETNNCKDREACNYVHPLQSIFLGSDRRYNNYWLFLGPCSARDPGHRRVYFESSEDGHWQIIDTAQALHALLSILDNRVVLGAINLDIERSSEEKKQKWARLQAFDKWVWNSFYSTLNAARYGERSYMESLSHCVSCHDLFWRDEKHCKFCHTTFEIDFDLEERYALHIATCGEREDVSEFPKHKVLSLQLQVLKVAIHAIEASMPEAALMSTWTTSAHKLWVKRLRRASSLLFSLILLVP</sequence>
<dbReference type="EMBL" id="PYDT01000009">
    <property type="protein sequence ID" value="THU50728.1"/>
    <property type="molecule type" value="Genomic_DNA"/>
</dbReference>
<keyword evidence="6" id="KW-1185">Reference proteome</keyword>
<dbReference type="Pfam" id="PF15613">
    <property type="entry name" value="WSD"/>
    <property type="match status" value="1"/>
</dbReference>
<keyword evidence="2" id="KW-0539">Nucleus</keyword>
<comment type="subcellular location">
    <subcellularLocation>
        <location evidence="1">Nucleus</location>
    </subcellularLocation>
</comment>
<proteinExistence type="predicted"/>
<evidence type="ECO:0000313" key="5">
    <source>
        <dbReference type="EMBL" id="THU50728.1"/>
    </source>
</evidence>
<comment type="caution">
    <text evidence="5">The sequence shown here is derived from an EMBL/GenBank/DDBJ whole genome shotgun (WGS) entry which is preliminary data.</text>
</comment>
<evidence type="ECO:0000259" key="4">
    <source>
        <dbReference type="Pfam" id="PF15613"/>
    </source>
</evidence>
<protein>
    <recommendedName>
        <fullName evidence="4">WHIM2 domain-containing protein</fullName>
    </recommendedName>
</protein>
<feature type="region of interest" description="Disordered" evidence="3">
    <location>
        <begin position="284"/>
        <end position="318"/>
    </location>
</feature>
<organism evidence="5 6">
    <name type="scientific">Musa balbisiana</name>
    <name type="common">Banana</name>
    <dbReference type="NCBI Taxonomy" id="52838"/>
    <lineage>
        <taxon>Eukaryota</taxon>
        <taxon>Viridiplantae</taxon>
        <taxon>Streptophyta</taxon>
        <taxon>Embryophyta</taxon>
        <taxon>Tracheophyta</taxon>
        <taxon>Spermatophyta</taxon>
        <taxon>Magnoliopsida</taxon>
        <taxon>Liliopsida</taxon>
        <taxon>Zingiberales</taxon>
        <taxon>Musaceae</taxon>
        <taxon>Musa</taxon>
    </lineage>
</organism>
<feature type="compositionally biased region" description="Low complexity" evidence="3">
    <location>
        <begin position="294"/>
        <end position="312"/>
    </location>
</feature>
<dbReference type="Proteomes" id="UP000317650">
    <property type="component" value="Chromosome 6"/>
</dbReference>
<dbReference type="InterPro" id="IPR028941">
    <property type="entry name" value="WHIM2_dom"/>
</dbReference>
<accession>A0A4S8IQ39</accession>
<dbReference type="PANTHER" id="PTHR36968:SF8">
    <property type="entry name" value="HOMEOBOX-DDT DOMAIN PROTEIN RLT3 ISOFORM X1"/>
    <property type="match status" value="1"/>
</dbReference>